<feature type="region of interest" description="Disordered" evidence="1">
    <location>
        <begin position="25"/>
        <end position="71"/>
    </location>
</feature>
<proteinExistence type="predicted"/>
<protein>
    <submittedName>
        <fullName evidence="2">Uncharacterized protein</fullName>
    </submittedName>
</protein>
<reference evidence="2 3" key="1">
    <citation type="journal article" date="2019" name="Nat. Plants">
        <title>Genome sequencing of Musa balbisiana reveals subgenome evolution and function divergence in polyploid bananas.</title>
        <authorList>
            <person name="Yao X."/>
        </authorList>
    </citation>
    <scope>NUCLEOTIDE SEQUENCE [LARGE SCALE GENOMIC DNA]</scope>
    <source>
        <strain evidence="3">cv. DH-PKW</strain>
        <tissue evidence="2">Leaves</tissue>
    </source>
</reference>
<comment type="caution">
    <text evidence="2">The sequence shown here is derived from an EMBL/GenBank/DDBJ whole genome shotgun (WGS) entry which is preliminary data.</text>
</comment>
<evidence type="ECO:0000256" key="1">
    <source>
        <dbReference type="SAM" id="MobiDB-lite"/>
    </source>
</evidence>
<sequence length="71" mass="8178">MVESRLLVPGNAVDDISIRALHEFMKQSESTQTKAQHHHHHHHHHHLHQAPAVASVKERRRGMKAEEEDVS</sequence>
<feature type="compositionally biased region" description="Basic residues" evidence="1">
    <location>
        <begin position="35"/>
        <end position="48"/>
    </location>
</feature>
<accession>A0A4S8JN51</accession>
<evidence type="ECO:0000313" key="3">
    <source>
        <dbReference type="Proteomes" id="UP000317650"/>
    </source>
</evidence>
<name>A0A4S8JN51_MUSBA</name>
<dbReference type="AlphaFoldDB" id="A0A4S8JN51"/>
<dbReference type="Proteomes" id="UP000317650">
    <property type="component" value="Chromosome 1"/>
</dbReference>
<keyword evidence="3" id="KW-1185">Reference proteome</keyword>
<dbReference type="EMBL" id="PYDT01000004">
    <property type="protein sequence ID" value="THU63325.1"/>
    <property type="molecule type" value="Genomic_DNA"/>
</dbReference>
<gene>
    <name evidence="2" type="ORF">C4D60_Mb01t14590</name>
</gene>
<organism evidence="2 3">
    <name type="scientific">Musa balbisiana</name>
    <name type="common">Banana</name>
    <dbReference type="NCBI Taxonomy" id="52838"/>
    <lineage>
        <taxon>Eukaryota</taxon>
        <taxon>Viridiplantae</taxon>
        <taxon>Streptophyta</taxon>
        <taxon>Embryophyta</taxon>
        <taxon>Tracheophyta</taxon>
        <taxon>Spermatophyta</taxon>
        <taxon>Magnoliopsida</taxon>
        <taxon>Liliopsida</taxon>
        <taxon>Zingiberales</taxon>
        <taxon>Musaceae</taxon>
        <taxon>Musa</taxon>
    </lineage>
</organism>
<evidence type="ECO:0000313" key="2">
    <source>
        <dbReference type="EMBL" id="THU63325.1"/>
    </source>
</evidence>